<reference evidence="1 2" key="1">
    <citation type="submission" date="2017-05" db="EMBL/GenBank/DDBJ databases">
        <title>Polyphasic characterization of four soil-derived phenanthrene-degrading Acidovorax strains and proposal of Acidovorax phenanthrenivorans sp. nov.</title>
        <authorList>
            <person name="Singleton D.R."/>
            <person name="Lee J."/>
            <person name="Dickey A.N."/>
            <person name="Stroud A."/>
            <person name="Scholl E.H."/>
            <person name="Wright F.A."/>
            <person name="Aitken M.D."/>
        </authorList>
    </citation>
    <scope>NUCLEOTIDE SEQUENCE [LARGE SCALE GENOMIC DNA]</scope>
    <source>
        <strain evidence="1">NA3</strain>
    </source>
</reference>
<keyword evidence="2" id="KW-1185">Reference proteome</keyword>
<dbReference type="EMBL" id="CP021361">
    <property type="protein sequence ID" value="ART52236.1"/>
    <property type="molecule type" value="Genomic_DNA"/>
</dbReference>
<protein>
    <recommendedName>
        <fullName evidence="3">DNA-binding protein</fullName>
    </recommendedName>
</protein>
<evidence type="ECO:0008006" key="3">
    <source>
        <dbReference type="Google" id="ProtNLM"/>
    </source>
</evidence>
<evidence type="ECO:0000313" key="2">
    <source>
        <dbReference type="Proteomes" id="UP000194432"/>
    </source>
</evidence>
<dbReference type="AlphaFoldDB" id="A0A240U323"/>
<proteinExistence type="predicted"/>
<dbReference type="KEGG" id="acin:CBP34_12045"/>
<dbReference type="InterPro" id="IPR009061">
    <property type="entry name" value="DNA-bd_dom_put_sf"/>
</dbReference>
<name>A0A240U323_9BURK</name>
<gene>
    <name evidence="1" type="ORF">CBP34_12045</name>
</gene>
<evidence type="ECO:0000313" key="1">
    <source>
        <dbReference type="EMBL" id="ART52236.1"/>
    </source>
</evidence>
<dbReference type="RefSeq" id="WP_094098151.1">
    <property type="nucleotide sequence ID" value="NZ_CP021361.1"/>
</dbReference>
<dbReference type="Proteomes" id="UP000194432">
    <property type="component" value="Chromosome 1"/>
</dbReference>
<dbReference type="SUPFAM" id="SSF46955">
    <property type="entry name" value="Putative DNA-binding domain"/>
    <property type="match status" value="1"/>
</dbReference>
<organism evidence="1 2">
    <name type="scientific">Acidovorax carolinensis</name>
    <dbReference type="NCBI Taxonomy" id="553814"/>
    <lineage>
        <taxon>Bacteria</taxon>
        <taxon>Pseudomonadati</taxon>
        <taxon>Pseudomonadota</taxon>
        <taxon>Betaproteobacteria</taxon>
        <taxon>Burkholderiales</taxon>
        <taxon>Comamonadaceae</taxon>
        <taxon>Acidovorax</taxon>
    </lineage>
</organism>
<sequence length="97" mass="11177">MTNPTRLTVTLAELRELHALPDEALLNVHEAAAFLRLSPNALNWYRSQRRGPTYQRVGPKVIRYRVGDLRAYMVEVQPLSRSYESRKARVDRANVEG</sequence>
<accession>A0A240U323</accession>